<feature type="region of interest" description="Disordered" evidence="1">
    <location>
        <begin position="27"/>
        <end position="59"/>
    </location>
</feature>
<proteinExistence type="predicted"/>
<keyword evidence="3" id="KW-1185">Reference proteome</keyword>
<dbReference type="AlphaFoldDB" id="A0ABD1ZZ20"/>
<organism evidence="2 3">
    <name type="scientific">Vespula squamosa</name>
    <name type="common">Southern yellow jacket</name>
    <name type="synonym">Wasp</name>
    <dbReference type="NCBI Taxonomy" id="30214"/>
    <lineage>
        <taxon>Eukaryota</taxon>
        <taxon>Metazoa</taxon>
        <taxon>Ecdysozoa</taxon>
        <taxon>Arthropoda</taxon>
        <taxon>Hexapoda</taxon>
        <taxon>Insecta</taxon>
        <taxon>Pterygota</taxon>
        <taxon>Neoptera</taxon>
        <taxon>Endopterygota</taxon>
        <taxon>Hymenoptera</taxon>
        <taxon>Apocrita</taxon>
        <taxon>Aculeata</taxon>
        <taxon>Vespoidea</taxon>
        <taxon>Vespidae</taxon>
        <taxon>Vespinae</taxon>
        <taxon>Vespula</taxon>
    </lineage>
</organism>
<feature type="non-terminal residue" evidence="2">
    <location>
        <position position="1"/>
    </location>
</feature>
<accession>A0ABD1ZZ20</accession>
<sequence length="163" mass="18244">VLTAYRFRCTRPPSLRVYHAASTKFSHKSGGIQRGGRGGGVGGGGGEGGGGKNEEVRKRSEESRHVVFVYPFMVAGRSRRIGTRRTMRHVRDGYLSGTFLLPSCYHLTNFLVLNRDLYATRTPIMRTEASTNICFVDESLVQIHHGTNTYVFRLLSRTETITF</sequence>
<comment type="caution">
    <text evidence="2">The sequence shown here is derived from an EMBL/GenBank/DDBJ whole genome shotgun (WGS) entry which is preliminary data.</text>
</comment>
<dbReference type="Proteomes" id="UP001607302">
    <property type="component" value="Unassembled WGS sequence"/>
</dbReference>
<name>A0ABD1ZZ20_VESSQ</name>
<reference evidence="2 3" key="1">
    <citation type="journal article" date="2024" name="Ann. Entomol. Soc. Am.">
        <title>Genomic analyses of the southern and eastern yellowjacket wasps (Hymenoptera: Vespidae) reveal evolutionary signatures of social life.</title>
        <authorList>
            <person name="Catto M.A."/>
            <person name="Caine P.B."/>
            <person name="Orr S.E."/>
            <person name="Hunt B.G."/>
            <person name="Goodisman M.A.D."/>
        </authorList>
    </citation>
    <scope>NUCLEOTIDE SEQUENCE [LARGE SCALE GENOMIC DNA]</scope>
    <source>
        <strain evidence="2">233</strain>
        <tissue evidence="2">Head and thorax</tissue>
    </source>
</reference>
<feature type="non-terminal residue" evidence="2">
    <location>
        <position position="163"/>
    </location>
</feature>
<dbReference type="EMBL" id="JAUDFV010000157">
    <property type="protein sequence ID" value="KAL2713612.1"/>
    <property type="molecule type" value="Genomic_DNA"/>
</dbReference>
<feature type="compositionally biased region" description="Gly residues" evidence="1">
    <location>
        <begin position="32"/>
        <end position="51"/>
    </location>
</feature>
<evidence type="ECO:0000313" key="2">
    <source>
        <dbReference type="EMBL" id="KAL2713612.1"/>
    </source>
</evidence>
<protein>
    <submittedName>
        <fullName evidence="2">Uncharacterized protein</fullName>
    </submittedName>
</protein>
<evidence type="ECO:0000256" key="1">
    <source>
        <dbReference type="SAM" id="MobiDB-lite"/>
    </source>
</evidence>
<gene>
    <name evidence="2" type="ORF">V1478_016169</name>
</gene>
<evidence type="ECO:0000313" key="3">
    <source>
        <dbReference type="Proteomes" id="UP001607302"/>
    </source>
</evidence>